<dbReference type="GO" id="GO:0004523">
    <property type="term" value="F:RNA-DNA hybrid ribonuclease activity"/>
    <property type="evidence" value="ECO:0007669"/>
    <property type="project" value="InterPro"/>
</dbReference>
<dbReference type="PANTHER" id="PTHR47723">
    <property type="entry name" value="OS05G0353850 PROTEIN"/>
    <property type="match status" value="1"/>
</dbReference>
<evidence type="ECO:0000259" key="1">
    <source>
        <dbReference type="Pfam" id="PF13456"/>
    </source>
</evidence>
<dbReference type="InterPro" id="IPR044730">
    <property type="entry name" value="RNase_H-like_dom_plant"/>
</dbReference>
<gene>
    <name evidence="3" type="ORF">CEPIT_LOCUS23527</name>
    <name evidence="2" type="ORF">CEPIT_LOCUS3877</name>
</gene>
<dbReference type="PANTHER" id="PTHR47723:SF19">
    <property type="entry name" value="POLYNUCLEOTIDYL TRANSFERASE, RIBONUCLEASE H-LIKE SUPERFAMILY PROTEIN"/>
    <property type="match status" value="1"/>
</dbReference>
<evidence type="ECO:0000313" key="3">
    <source>
        <dbReference type="EMBL" id="CAH9121213.1"/>
    </source>
</evidence>
<dbReference type="InterPro" id="IPR002156">
    <property type="entry name" value="RNaseH_domain"/>
</dbReference>
<feature type="non-terminal residue" evidence="3">
    <location>
        <position position="157"/>
    </location>
</feature>
<dbReference type="CDD" id="cd06222">
    <property type="entry name" value="RNase_H_like"/>
    <property type="match status" value="1"/>
</dbReference>
<dbReference type="EMBL" id="CAMAPF010000020">
    <property type="protein sequence ID" value="CAH9071435.1"/>
    <property type="molecule type" value="Genomic_DNA"/>
</dbReference>
<dbReference type="InterPro" id="IPR036397">
    <property type="entry name" value="RNaseH_sf"/>
</dbReference>
<dbReference type="InterPro" id="IPR012337">
    <property type="entry name" value="RNaseH-like_sf"/>
</dbReference>
<keyword evidence="4" id="KW-1185">Reference proteome</keyword>
<dbReference type="Pfam" id="PF13456">
    <property type="entry name" value="RVT_3"/>
    <property type="match status" value="1"/>
</dbReference>
<name>A0AAV0EBI4_9ASTE</name>
<organism evidence="3 4">
    <name type="scientific">Cuscuta epithymum</name>
    <dbReference type="NCBI Taxonomy" id="186058"/>
    <lineage>
        <taxon>Eukaryota</taxon>
        <taxon>Viridiplantae</taxon>
        <taxon>Streptophyta</taxon>
        <taxon>Embryophyta</taxon>
        <taxon>Tracheophyta</taxon>
        <taxon>Spermatophyta</taxon>
        <taxon>Magnoliopsida</taxon>
        <taxon>eudicotyledons</taxon>
        <taxon>Gunneridae</taxon>
        <taxon>Pentapetalae</taxon>
        <taxon>asterids</taxon>
        <taxon>lamiids</taxon>
        <taxon>Solanales</taxon>
        <taxon>Convolvulaceae</taxon>
        <taxon>Cuscuteae</taxon>
        <taxon>Cuscuta</taxon>
        <taxon>Cuscuta subgen. Cuscuta</taxon>
    </lineage>
</organism>
<dbReference type="Proteomes" id="UP001152523">
    <property type="component" value="Unassembled WGS sequence"/>
</dbReference>
<dbReference type="SUPFAM" id="SSF53098">
    <property type="entry name" value="Ribonuclease H-like"/>
    <property type="match status" value="1"/>
</dbReference>
<evidence type="ECO:0000313" key="4">
    <source>
        <dbReference type="Proteomes" id="UP001152523"/>
    </source>
</evidence>
<dbReference type="EMBL" id="CAMAPF010000920">
    <property type="protein sequence ID" value="CAH9121213.1"/>
    <property type="molecule type" value="Genomic_DNA"/>
</dbReference>
<reference evidence="3" key="1">
    <citation type="submission" date="2022-07" db="EMBL/GenBank/DDBJ databases">
        <authorList>
            <person name="Macas J."/>
            <person name="Novak P."/>
            <person name="Neumann P."/>
        </authorList>
    </citation>
    <scope>NUCLEOTIDE SEQUENCE</scope>
</reference>
<dbReference type="GO" id="GO:0003676">
    <property type="term" value="F:nucleic acid binding"/>
    <property type="evidence" value="ECO:0007669"/>
    <property type="project" value="InterPro"/>
</dbReference>
<sequence length="157" mass="17959">MRPSERGEELAVRFLEMRVEAYSGFFMSLRVKTVPQAEVQVACRALEWCARSGFFDFQLETDSEMTTKILLKKSSPPTYLQSTVEEAQRLCQSLQVRIQHIYREMNLLAHALAQLGLNSDNFICFTSSAFLPNNICTLIDLDIKGIPSAYRDKKKRA</sequence>
<comment type="caution">
    <text evidence="3">The sequence shown here is derived from an EMBL/GenBank/DDBJ whole genome shotgun (WGS) entry which is preliminary data.</text>
</comment>
<proteinExistence type="predicted"/>
<feature type="domain" description="RNase H type-1" evidence="1">
    <location>
        <begin position="31"/>
        <end position="114"/>
    </location>
</feature>
<dbReference type="InterPro" id="IPR053151">
    <property type="entry name" value="RNase_H-like"/>
</dbReference>
<dbReference type="Gene3D" id="3.30.420.10">
    <property type="entry name" value="Ribonuclease H-like superfamily/Ribonuclease H"/>
    <property type="match status" value="1"/>
</dbReference>
<accession>A0AAV0EBI4</accession>
<protein>
    <recommendedName>
        <fullName evidence="1">RNase H type-1 domain-containing protein</fullName>
    </recommendedName>
</protein>
<dbReference type="AlphaFoldDB" id="A0AAV0EBI4"/>
<evidence type="ECO:0000313" key="2">
    <source>
        <dbReference type="EMBL" id="CAH9071435.1"/>
    </source>
</evidence>